<name>A0ABY5P3N8_9LACT</name>
<reference evidence="4 5" key="1">
    <citation type="submission" date="2022-08" db="EMBL/GenBank/DDBJ databases">
        <title>Aerococcaceae sp. nov isolated from spoiled eye mask.</title>
        <authorList>
            <person name="Zhou G."/>
            <person name="Xie X.-B."/>
            <person name="Shi Q.-S."/>
            <person name="Wang Y.-S."/>
            <person name="Wen X."/>
            <person name="Peng H."/>
            <person name="Yang X.-J."/>
            <person name="Tao H.-B."/>
            <person name="Huang X.-M."/>
        </authorList>
    </citation>
    <scope>NUCLEOTIDE SEQUENCE [LARGE SCALE GENOMIC DNA]</scope>
    <source>
        <strain evidence="5">DM20194951</strain>
    </source>
</reference>
<sequence>MDQLRIGIIGYGMRGYIGQYWHQFEGRSVVTAVADLDDAQLVKAQEAFGADVFVTKDYHELLKRDDVDAVAILSPDYLHIEHVLAALEANKHIYLEKPMAIHIEDCQTIIEAWQKTDVKLMIGFNMRYMSMYQTMKYYIDQGFIGDVKAIWVRHFVGFGGRYYYQDWHRNAKYTNSLLLQKASHDIDVIHMLAGSYTKRVSAFGSLDFYNDEANFQADKLVHNEEAEIDVEDNNVLIMDLANGVKAAYLQNHFTPEYSRNYTVIGTKGRIENDDINQKIFIKTRQTDSLHDQSDLEIQMKETTGSHGGADPQICQAFVEYVLDDKEPRASVADGMMSVVVGVKATESVRSNGQVFDLSEYLQYLQDTFQSKD</sequence>
<evidence type="ECO:0000259" key="3">
    <source>
        <dbReference type="Pfam" id="PF02894"/>
    </source>
</evidence>
<dbReference type="Pfam" id="PF02894">
    <property type="entry name" value="GFO_IDH_MocA_C"/>
    <property type="match status" value="1"/>
</dbReference>
<dbReference type="InterPro" id="IPR004104">
    <property type="entry name" value="Gfo/Idh/MocA-like_OxRdtase_C"/>
</dbReference>
<dbReference type="Gene3D" id="3.40.50.720">
    <property type="entry name" value="NAD(P)-binding Rossmann-like Domain"/>
    <property type="match status" value="1"/>
</dbReference>
<evidence type="ECO:0000259" key="2">
    <source>
        <dbReference type="Pfam" id="PF01408"/>
    </source>
</evidence>
<protein>
    <submittedName>
        <fullName evidence="4">Gfo/Idh/MocA family oxidoreductase</fullName>
    </submittedName>
</protein>
<accession>A0ABY5P3N8</accession>
<dbReference type="PANTHER" id="PTHR43377:SF2">
    <property type="entry name" value="BINDING ROSSMANN FOLD OXIDOREDUCTASE, PUTATIVE (AFU_ORTHOLOGUE AFUA_4G00560)-RELATED"/>
    <property type="match status" value="1"/>
</dbReference>
<evidence type="ECO:0000256" key="1">
    <source>
        <dbReference type="ARBA" id="ARBA00010928"/>
    </source>
</evidence>
<dbReference type="PANTHER" id="PTHR43377">
    <property type="entry name" value="BILIVERDIN REDUCTASE A"/>
    <property type="match status" value="1"/>
</dbReference>
<evidence type="ECO:0000313" key="4">
    <source>
        <dbReference type="EMBL" id="UUX33030.1"/>
    </source>
</evidence>
<dbReference type="SUPFAM" id="SSF55347">
    <property type="entry name" value="Glyceraldehyde-3-phosphate dehydrogenase-like, C-terminal domain"/>
    <property type="match status" value="1"/>
</dbReference>
<dbReference type="InterPro" id="IPR051450">
    <property type="entry name" value="Gfo/Idh/MocA_Oxidoreductases"/>
</dbReference>
<gene>
    <name evidence="4" type="ORF">NRE15_08915</name>
</gene>
<dbReference type="RefSeq" id="WP_313792530.1">
    <property type="nucleotide sequence ID" value="NZ_CP102453.1"/>
</dbReference>
<proteinExistence type="inferred from homology"/>
<organism evidence="4 5">
    <name type="scientific">Fundicoccus culcitae</name>
    <dbReference type="NCBI Taxonomy" id="2969821"/>
    <lineage>
        <taxon>Bacteria</taxon>
        <taxon>Bacillati</taxon>
        <taxon>Bacillota</taxon>
        <taxon>Bacilli</taxon>
        <taxon>Lactobacillales</taxon>
        <taxon>Aerococcaceae</taxon>
        <taxon>Fundicoccus</taxon>
    </lineage>
</organism>
<evidence type="ECO:0000313" key="5">
    <source>
        <dbReference type="Proteomes" id="UP001315967"/>
    </source>
</evidence>
<dbReference type="SUPFAM" id="SSF51735">
    <property type="entry name" value="NAD(P)-binding Rossmann-fold domains"/>
    <property type="match status" value="1"/>
</dbReference>
<dbReference type="Pfam" id="PF01408">
    <property type="entry name" value="GFO_IDH_MocA"/>
    <property type="match status" value="1"/>
</dbReference>
<keyword evidence="5" id="KW-1185">Reference proteome</keyword>
<dbReference type="Gene3D" id="3.30.360.10">
    <property type="entry name" value="Dihydrodipicolinate Reductase, domain 2"/>
    <property type="match status" value="1"/>
</dbReference>
<dbReference type="InterPro" id="IPR036291">
    <property type="entry name" value="NAD(P)-bd_dom_sf"/>
</dbReference>
<dbReference type="Proteomes" id="UP001315967">
    <property type="component" value="Chromosome"/>
</dbReference>
<comment type="similarity">
    <text evidence="1">Belongs to the Gfo/Idh/MocA family.</text>
</comment>
<feature type="domain" description="Gfo/Idh/MocA-like oxidoreductase C-terminal" evidence="3">
    <location>
        <begin position="138"/>
        <end position="352"/>
    </location>
</feature>
<dbReference type="EMBL" id="CP102453">
    <property type="protein sequence ID" value="UUX33030.1"/>
    <property type="molecule type" value="Genomic_DNA"/>
</dbReference>
<feature type="domain" description="Gfo/Idh/MocA-like oxidoreductase N-terminal" evidence="2">
    <location>
        <begin position="4"/>
        <end position="124"/>
    </location>
</feature>
<dbReference type="InterPro" id="IPR000683">
    <property type="entry name" value="Gfo/Idh/MocA-like_OxRdtase_N"/>
</dbReference>